<evidence type="ECO:0000313" key="7">
    <source>
        <dbReference type="Proteomes" id="UP000545493"/>
    </source>
</evidence>
<dbReference type="Proteomes" id="UP000545493">
    <property type="component" value="Unassembled WGS sequence"/>
</dbReference>
<accession>A0A7X5UR76</accession>
<evidence type="ECO:0000256" key="3">
    <source>
        <dbReference type="SAM" id="MobiDB-lite"/>
    </source>
</evidence>
<reference evidence="6 7" key="1">
    <citation type="submission" date="2020-03" db="EMBL/GenBank/DDBJ databases">
        <title>Sequencing the genomes of 1000 actinobacteria strains.</title>
        <authorList>
            <person name="Klenk H.-P."/>
        </authorList>
    </citation>
    <scope>NUCLEOTIDE SEQUENCE [LARGE SCALE GENOMIC DNA]</scope>
    <source>
        <strain evidence="6 7">DSM 45685</strain>
    </source>
</reference>
<sequence>MPRRGRARRHLALAALASVLLTACTAGPSARPPVVENDGPTPQQPPSSSRQVPLPGLEEPGESRIDWSRCGTEVLDRLGERPGDSPSVSCARMTSTLDAPDLPGRGITRIGLLKAGEGPVPLVVVNDVDGEPGTLYAARLAASMPSELLRRFSLIGVDRRGTGTSDPVRCVPGDVRATLLDTDPTRSFDTLLDAARVAGQQCAINLEDQQPALDSWRTAGDLDELREQLGLRHLNALGHGEGSRVVALYAARYPGRVGRTVLDGVPDPSTDMVTVLDGVAAGAEATLDAFSSDCASRECALGGDARAKVAELAEQLRARPLSTADGITMGAPLALRAVLQGLADRQRWPQLADAVTAARSGDAGPLAEFVRPLLLESQDSAARLDGSLATRCNDSVTRLPADRLRRVARELGDRHAVFGSVVAQELAWCSPWPSRAEPAPEIGVEGAPPMLVVSTAVDPVTPERGTIRAAERMPSAVRIAWQGSGHGALTSACVMRAVRGFLVDGDVPRDGTLCPA</sequence>
<proteinExistence type="inferred from homology"/>
<keyword evidence="2" id="KW-0378">Hydrolase</keyword>
<evidence type="ECO:0000313" key="6">
    <source>
        <dbReference type="EMBL" id="NIJ12660.1"/>
    </source>
</evidence>
<name>A0A7X5UR76_9PSEU</name>
<dbReference type="PROSITE" id="PS51257">
    <property type="entry name" value="PROKAR_LIPOPROTEIN"/>
    <property type="match status" value="1"/>
</dbReference>
<evidence type="ECO:0000256" key="2">
    <source>
        <dbReference type="ARBA" id="ARBA00022801"/>
    </source>
</evidence>
<dbReference type="InterPro" id="IPR029058">
    <property type="entry name" value="AB_hydrolase_fold"/>
</dbReference>
<dbReference type="InterPro" id="IPR013595">
    <property type="entry name" value="Pept_S33_TAP-like_C"/>
</dbReference>
<comment type="caution">
    <text evidence="6">The sequence shown here is derived from an EMBL/GenBank/DDBJ whole genome shotgun (WGS) entry which is preliminary data.</text>
</comment>
<evidence type="ECO:0000256" key="4">
    <source>
        <dbReference type="SAM" id="SignalP"/>
    </source>
</evidence>
<evidence type="ECO:0000259" key="5">
    <source>
        <dbReference type="Pfam" id="PF08386"/>
    </source>
</evidence>
<organism evidence="6 7">
    <name type="scientific">Saccharomonospora amisosensis</name>
    <dbReference type="NCBI Taxonomy" id="1128677"/>
    <lineage>
        <taxon>Bacteria</taxon>
        <taxon>Bacillati</taxon>
        <taxon>Actinomycetota</taxon>
        <taxon>Actinomycetes</taxon>
        <taxon>Pseudonocardiales</taxon>
        <taxon>Pseudonocardiaceae</taxon>
        <taxon>Saccharomonospora</taxon>
    </lineage>
</organism>
<keyword evidence="4" id="KW-0732">Signal</keyword>
<dbReference type="Pfam" id="PF08386">
    <property type="entry name" value="Abhydrolase_4"/>
    <property type="match status" value="1"/>
</dbReference>
<dbReference type="InterPro" id="IPR051601">
    <property type="entry name" value="Serine_prot/Carboxylest_S33"/>
</dbReference>
<feature type="chain" id="PRO_5030982191" evidence="4">
    <location>
        <begin position="27"/>
        <end position="516"/>
    </location>
</feature>
<evidence type="ECO:0000256" key="1">
    <source>
        <dbReference type="ARBA" id="ARBA00010088"/>
    </source>
</evidence>
<protein>
    <submittedName>
        <fullName evidence="6">Pimeloyl-ACP methyl ester carboxylesterase</fullName>
    </submittedName>
</protein>
<dbReference type="GO" id="GO:0016787">
    <property type="term" value="F:hydrolase activity"/>
    <property type="evidence" value="ECO:0007669"/>
    <property type="project" value="UniProtKB-KW"/>
</dbReference>
<comment type="similarity">
    <text evidence="1">Belongs to the peptidase S33 family.</text>
</comment>
<dbReference type="AlphaFoldDB" id="A0A7X5UR76"/>
<keyword evidence="7" id="KW-1185">Reference proteome</keyword>
<dbReference type="PANTHER" id="PTHR43248">
    <property type="entry name" value="2-SUCCINYL-6-HYDROXY-2,4-CYCLOHEXADIENE-1-CARBOXYLATE SYNTHASE"/>
    <property type="match status" value="1"/>
</dbReference>
<feature type="region of interest" description="Disordered" evidence="3">
    <location>
        <begin position="30"/>
        <end position="64"/>
    </location>
</feature>
<dbReference type="SUPFAM" id="SSF53474">
    <property type="entry name" value="alpha/beta-Hydrolases"/>
    <property type="match status" value="1"/>
</dbReference>
<feature type="compositionally biased region" description="Low complexity" evidence="3">
    <location>
        <begin position="46"/>
        <end position="55"/>
    </location>
</feature>
<feature type="signal peptide" evidence="4">
    <location>
        <begin position="1"/>
        <end position="26"/>
    </location>
</feature>
<dbReference type="Gene3D" id="3.40.50.1820">
    <property type="entry name" value="alpha/beta hydrolase"/>
    <property type="match status" value="1"/>
</dbReference>
<gene>
    <name evidence="6" type="ORF">FHU38_003004</name>
</gene>
<feature type="domain" description="Peptidase S33 tripeptidyl aminopeptidase-like C-terminal" evidence="5">
    <location>
        <begin position="417"/>
        <end position="514"/>
    </location>
</feature>
<dbReference type="PANTHER" id="PTHR43248:SF25">
    <property type="entry name" value="AB HYDROLASE-1 DOMAIN-CONTAINING PROTEIN-RELATED"/>
    <property type="match status" value="1"/>
</dbReference>
<dbReference type="EMBL" id="JAAOYM010000001">
    <property type="protein sequence ID" value="NIJ12660.1"/>
    <property type="molecule type" value="Genomic_DNA"/>
</dbReference>